<evidence type="ECO:0000313" key="1">
    <source>
        <dbReference type="EMBL" id="SNR77120.1"/>
    </source>
</evidence>
<dbReference type="OrthoDB" id="4483486at2"/>
<dbReference type="Gene3D" id="3.30.530.20">
    <property type="match status" value="1"/>
</dbReference>
<organism evidence="1 2">
    <name type="scientific">Actinoplanes regularis</name>
    <dbReference type="NCBI Taxonomy" id="52697"/>
    <lineage>
        <taxon>Bacteria</taxon>
        <taxon>Bacillati</taxon>
        <taxon>Actinomycetota</taxon>
        <taxon>Actinomycetes</taxon>
        <taxon>Micromonosporales</taxon>
        <taxon>Micromonosporaceae</taxon>
        <taxon>Actinoplanes</taxon>
    </lineage>
</organism>
<dbReference type="RefSeq" id="WP_089294022.1">
    <property type="nucleotide sequence ID" value="NZ_BOMU01000035.1"/>
</dbReference>
<evidence type="ECO:0000313" key="2">
    <source>
        <dbReference type="Proteomes" id="UP000198415"/>
    </source>
</evidence>
<dbReference type="Pfam" id="PF10604">
    <property type="entry name" value="Polyketide_cyc2"/>
    <property type="match status" value="1"/>
</dbReference>
<reference evidence="1 2" key="1">
    <citation type="submission" date="2017-06" db="EMBL/GenBank/DDBJ databases">
        <authorList>
            <person name="Kim H.J."/>
            <person name="Triplett B.A."/>
        </authorList>
    </citation>
    <scope>NUCLEOTIDE SEQUENCE [LARGE SCALE GENOMIC DNA]</scope>
    <source>
        <strain evidence="1 2">DSM 43151</strain>
    </source>
</reference>
<dbReference type="InterPro" id="IPR019587">
    <property type="entry name" value="Polyketide_cyclase/dehydratase"/>
</dbReference>
<gene>
    <name evidence="1" type="ORF">SAMN06264365_105349</name>
</gene>
<dbReference type="Proteomes" id="UP000198415">
    <property type="component" value="Unassembled WGS sequence"/>
</dbReference>
<protein>
    <submittedName>
        <fullName evidence="1">Polyketide cyclase / dehydrase and lipid transport</fullName>
    </submittedName>
</protein>
<sequence>MAEVTRTIGTTAEQVYAILADGWTYSDWVVGTAHIRDVDASWPEPGTRLHHKVGPWPLSINDTSTVIALNPGRELTLRARIWPLGEAVVHITLEPINPGETRVTMYEEFQEGPLHWFDNKINDLALHGRNAEALLRLAELAEHSRHTAHSPR</sequence>
<dbReference type="EMBL" id="FZNR01000005">
    <property type="protein sequence ID" value="SNR77120.1"/>
    <property type="molecule type" value="Genomic_DNA"/>
</dbReference>
<dbReference type="CDD" id="cd07812">
    <property type="entry name" value="SRPBCC"/>
    <property type="match status" value="1"/>
</dbReference>
<name>A0A238Z160_9ACTN</name>
<keyword evidence="2" id="KW-1185">Reference proteome</keyword>
<dbReference type="SUPFAM" id="SSF55961">
    <property type="entry name" value="Bet v1-like"/>
    <property type="match status" value="1"/>
</dbReference>
<dbReference type="InterPro" id="IPR023393">
    <property type="entry name" value="START-like_dom_sf"/>
</dbReference>
<proteinExistence type="predicted"/>
<accession>A0A238Z160</accession>
<dbReference type="AlphaFoldDB" id="A0A238Z160"/>